<gene>
    <name evidence="2" type="ORF">MCUN1_000579</name>
</gene>
<evidence type="ECO:0000259" key="1">
    <source>
        <dbReference type="Pfam" id="PF11817"/>
    </source>
</evidence>
<protein>
    <recommendedName>
        <fullName evidence="1">Trafficking protein particle complex subunit 11 domain-containing protein</fullName>
    </recommendedName>
</protein>
<dbReference type="AlphaFoldDB" id="A0AAF0J4T2"/>
<dbReference type="InterPro" id="IPR011990">
    <property type="entry name" value="TPR-like_helical_dom_sf"/>
</dbReference>
<dbReference type="SUPFAM" id="SSF48452">
    <property type="entry name" value="TPR-like"/>
    <property type="match status" value="1"/>
</dbReference>
<dbReference type="Pfam" id="PF11817">
    <property type="entry name" value="Foie-gras_1"/>
    <property type="match status" value="1"/>
</dbReference>
<sequence>MNTYPAELVAQLPPCMLASGLVRHSASTSRIEPLDSFKEVPAPVDVYPELAAALVAAHERNARLRIWCPPGSQRFRTVMVGHGHRVPPSKVLARSKTEDGQKALSALPPRSPLSPLLPGGPLFPDGIIAPSWIRKHIEYMPSVYVAYVCMSEDANDDLPIAKALAQLRATISSRGTRLVAVLVCADTSIATDERIAPIRRAAQLDAKTGVFVTSPSVDADAFCTRLDSSLLESAHEYYWERSWRVRRNRARYPPPPSVSQPIIAAATAGGHFGAQSALLSSEGWVVRTLYKLAVFSELQGAVGDALSLYSEAYDQLVTACLSNTSVLAPRTRRWAEAKVLADTLSFKICKYHLYLKDPAAAVAQFRKHTRRFAELSTGWGIGTSTPDFWQWLAKQFQLIGDLAGISNAFDASAGAGAGALAPTTLLLPPGSYYYLAALATLERASRSDAPADLIATASEHFGAAYDNLRKINRPRHALLAATRIGLVYHSTGLPDRAYRFLERALRTYKQDGFDVPQALLAQISAPAATARGDAVMAGSILLDAKRSDLVPGDAVLLGAAQRIAVEVAFCKETADVDSSVGFQVRVRSPAELLLQSVTLYAGTDVVLELAPGDQRWITLEPIRVGSSVSALARLEGAVISGVVCSDAPCSLRIDRAVAQVLVDNHVHSVDVAVLPAPEWTACLNGRPIRVDLPCTSDARAVTFVRKPKLDVDIADTALCGELLPLRVNLTDAPGCDILVALSDSSRAAGTHFPHSDEAYVVEHSDTMDVSVQVPQAPTTISLLVRALIPGDTPVILCESEHRVRIAAPFAVRAALHWSPARSNTPRAGHITLHVQQTAPCAFNLVNVKVQPAAASAVCAGAPMPLDEVLGEWLPGDSGVLSCPLSLADAVAEQGPDAPQVALYWSKMDGQESCTCVTLMPLDPAPPSEVKIDVVGPTRAAANMPFPLYIGVHNTSLTRMADVHVDISYSEQDYTITGPVSRMVAGLEPGETRKLTIRVIPHTVSAALALPRVYAWEDAMQGGIPTEVPVPVTGRPAAAHIVPAT</sequence>
<dbReference type="Proteomes" id="UP001219933">
    <property type="component" value="Chromosome 1"/>
</dbReference>
<keyword evidence="3" id="KW-1185">Reference proteome</keyword>
<evidence type="ECO:0000313" key="2">
    <source>
        <dbReference type="EMBL" id="WFD33762.1"/>
    </source>
</evidence>
<accession>A0AAF0J4T2</accession>
<feature type="domain" description="Trafficking protein particle complex subunit 11" evidence="1">
    <location>
        <begin position="333"/>
        <end position="449"/>
    </location>
</feature>
<name>A0AAF0J4T2_9BASI</name>
<dbReference type="PANTHER" id="PTHR14374">
    <property type="entry name" value="FOIE GRAS"/>
    <property type="match status" value="1"/>
</dbReference>
<dbReference type="PANTHER" id="PTHR14374:SF0">
    <property type="entry name" value="TRAFFICKING PROTEIN PARTICLE COMPLEX SUBUNIT 11"/>
    <property type="match status" value="1"/>
</dbReference>
<reference evidence="2" key="1">
    <citation type="submission" date="2023-03" db="EMBL/GenBank/DDBJ databases">
        <title>Mating type loci evolution in Malassezia.</title>
        <authorList>
            <person name="Coelho M.A."/>
        </authorList>
    </citation>
    <scope>NUCLEOTIDE SEQUENCE</scope>
    <source>
        <strain evidence="2">CBS 11721</strain>
    </source>
</reference>
<dbReference type="EMBL" id="CP119877">
    <property type="protein sequence ID" value="WFD33762.1"/>
    <property type="molecule type" value="Genomic_DNA"/>
</dbReference>
<dbReference type="InterPro" id="IPR021773">
    <property type="entry name" value="TPC11"/>
</dbReference>
<evidence type="ECO:0000313" key="3">
    <source>
        <dbReference type="Proteomes" id="UP001219933"/>
    </source>
</evidence>
<proteinExistence type="predicted"/>
<organism evidence="2 3">
    <name type="scientific">Malassezia cuniculi</name>
    <dbReference type="NCBI Taxonomy" id="948313"/>
    <lineage>
        <taxon>Eukaryota</taxon>
        <taxon>Fungi</taxon>
        <taxon>Dikarya</taxon>
        <taxon>Basidiomycota</taxon>
        <taxon>Ustilaginomycotina</taxon>
        <taxon>Malasseziomycetes</taxon>
        <taxon>Malasseziales</taxon>
        <taxon>Malasseziaceae</taxon>
        <taxon>Malassezia</taxon>
    </lineage>
</organism>